<reference evidence="2" key="1">
    <citation type="journal article" date="2017" name="Gigascience">
        <title>The genome draft of coconut (Cocos nucifera).</title>
        <authorList>
            <person name="Xiao Y."/>
            <person name="Xu P."/>
            <person name="Fan H."/>
            <person name="Baudouin L."/>
            <person name="Xia W."/>
            <person name="Bocs S."/>
            <person name="Xu J."/>
            <person name="Li Q."/>
            <person name="Guo A."/>
            <person name="Zhou L."/>
            <person name="Li J."/>
            <person name="Wu Y."/>
            <person name="Ma Z."/>
            <person name="Armero A."/>
            <person name="Issali A.E."/>
            <person name="Liu N."/>
            <person name="Peng M."/>
            <person name="Yang Y."/>
        </authorList>
    </citation>
    <scope>NUCLEOTIDE SEQUENCE</scope>
    <source>
        <tissue evidence="2">Spear leaf of Hainan Tall coconut</tissue>
    </source>
</reference>
<evidence type="ECO:0000256" key="1">
    <source>
        <dbReference type="SAM" id="MobiDB-lite"/>
    </source>
</evidence>
<proteinExistence type="predicted"/>
<evidence type="ECO:0000313" key="2">
    <source>
        <dbReference type="EMBL" id="KAG1354266.1"/>
    </source>
</evidence>
<gene>
    <name evidence="2" type="ORF">COCNU_07G003780</name>
</gene>
<name>A0A8K0IEC4_COCNU</name>
<protein>
    <submittedName>
        <fullName evidence="2">Uncharacterized protein</fullName>
    </submittedName>
</protein>
<sequence>MRATVLIRTSSIQARFHLAAGSVVDQAYAAGVSFPRRSQSTRLPPRSAALYVDGKERREFPSYLLRRTRSEANLTGSDCPIPILLRSPLPEEELMDRKVRAPDFGGIWTEAAVAAAVPEEEEEEEVVVEYSGGGVGKGRKIGGGSSGGGRGREDGDQNENRRIGDYYQEMLRADPGNPLLLRNYGRFLHEVRKDKPQKLM</sequence>
<dbReference type="OrthoDB" id="439046at2759"/>
<dbReference type="AlphaFoldDB" id="A0A8K0IEC4"/>
<feature type="compositionally biased region" description="Gly residues" evidence="1">
    <location>
        <begin position="131"/>
        <end position="149"/>
    </location>
</feature>
<dbReference type="EMBL" id="CM017878">
    <property type="protein sequence ID" value="KAG1354266.1"/>
    <property type="molecule type" value="Genomic_DNA"/>
</dbReference>
<keyword evidence="3" id="KW-1185">Reference proteome</keyword>
<dbReference type="Proteomes" id="UP000797356">
    <property type="component" value="Chromosome 7"/>
</dbReference>
<organism evidence="2 3">
    <name type="scientific">Cocos nucifera</name>
    <name type="common">Coconut palm</name>
    <dbReference type="NCBI Taxonomy" id="13894"/>
    <lineage>
        <taxon>Eukaryota</taxon>
        <taxon>Viridiplantae</taxon>
        <taxon>Streptophyta</taxon>
        <taxon>Embryophyta</taxon>
        <taxon>Tracheophyta</taxon>
        <taxon>Spermatophyta</taxon>
        <taxon>Magnoliopsida</taxon>
        <taxon>Liliopsida</taxon>
        <taxon>Arecaceae</taxon>
        <taxon>Arecoideae</taxon>
        <taxon>Cocoseae</taxon>
        <taxon>Attaleinae</taxon>
        <taxon>Cocos</taxon>
    </lineage>
</organism>
<feature type="compositionally biased region" description="Basic and acidic residues" evidence="1">
    <location>
        <begin position="150"/>
        <end position="163"/>
    </location>
</feature>
<reference evidence="2" key="2">
    <citation type="submission" date="2019-07" db="EMBL/GenBank/DDBJ databases">
        <authorList>
            <person name="Yang Y."/>
            <person name="Bocs S."/>
            <person name="Baudouin L."/>
        </authorList>
    </citation>
    <scope>NUCLEOTIDE SEQUENCE</scope>
    <source>
        <tissue evidence="2">Spear leaf of Hainan Tall coconut</tissue>
    </source>
</reference>
<feature type="region of interest" description="Disordered" evidence="1">
    <location>
        <begin position="128"/>
        <end position="163"/>
    </location>
</feature>
<evidence type="ECO:0000313" key="3">
    <source>
        <dbReference type="Proteomes" id="UP000797356"/>
    </source>
</evidence>
<accession>A0A8K0IEC4</accession>
<comment type="caution">
    <text evidence="2">The sequence shown here is derived from an EMBL/GenBank/DDBJ whole genome shotgun (WGS) entry which is preliminary data.</text>
</comment>